<dbReference type="SUPFAM" id="SSF103473">
    <property type="entry name" value="MFS general substrate transporter"/>
    <property type="match status" value="1"/>
</dbReference>
<feature type="transmembrane region" description="Helical" evidence="8">
    <location>
        <begin position="279"/>
        <end position="304"/>
    </location>
</feature>
<feature type="transmembrane region" description="Helical" evidence="8">
    <location>
        <begin position="310"/>
        <end position="332"/>
    </location>
</feature>
<dbReference type="InterPro" id="IPR020846">
    <property type="entry name" value="MFS_dom"/>
</dbReference>
<feature type="transmembrane region" description="Helical" evidence="8">
    <location>
        <begin position="344"/>
        <end position="367"/>
    </location>
</feature>
<dbReference type="RefSeq" id="WP_132258887.1">
    <property type="nucleotide sequence ID" value="NZ_SLZQ01000006.1"/>
</dbReference>
<evidence type="ECO:0000256" key="1">
    <source>
        <dbReference type="ARBA" id="ARBA00004651"/>
    </source>
</evidence>
<keyword evidence="5 8" id="KW-0812">Transmembrane</keyword>
<feature type="transmembrane region" description="Helical" evidence="8">
    <location>
        <begin position="92"/>
        <end position="115"/>
    </location>
</feature>
<evidence type="ECO:0000256" key="8">
    <source>
        <dbReference type="SAM" id="Phobius"/>
    </source>
</evidence>
<organism evidence="10 11">
    <name type="scientific">Paucimonas lemoignei</name>
    <name type="common">Pseudomonas lemoignei</name>
    <dbReference type="NCBI Taxonomy" id="29443"/>
    <lineage>
        <taxon>Bacteria</taxon>
        <taxon>Pseudomonadati</taxon>
        <taxon>Pseudomonadota</taxon>
        <taxon>Betaproteobacteria</taxon>
        <taxon>Burkholderiales</taxon>
        <taxon>Burkholderiaceae</taxon>
        <taxon>Paucimonas</taxon>
    </lineage>
</organism>
<feature type="transmembrane region" description="Helical" evidence="8">
    <location>
        <begin position="64"/>
        <end position="85"/>
    </location>
</feature>
<dbReference type="Pfam" id="PF07690">
    <property type="entry name" value="MFS_1"/>
    <property type="match status" value="1"/>
</dbReference>
<feature type="transmembrane region" description="Helical" evidence="8">
    <location>
        <begin position="24"/>
        <end position="44"/>
    </location>
</feature>
<gene>
    <name evidence="10" type="ORF">EDC30_10678</name>
</gene>
<dbReference type="InterPro" id="IPR011701">
    <property type="entry name" value="MFS"/>
</dbReference>
<dbReference type="GO" id="GO:0005886">
    <property type="term" value="C:plasma membrane"/>
    <property type="evidence" value="ECO:0007669"/>
    <property type="project" value="UniProtKB-SubCell"/>
</dbReference>
<feature type="transmembrane region" description="Helical" evidence="8">
    <location>
        <begin position="213"/>
        <end position="233"/>
    </location>
</feature>
<evidence type="ECO:0000259" key="9">
    <source>
        <dbReference type="PROSITE" id="PS50850"/>
    </source>
</evidence>
<proteinExistence type="inferred from homology"/>
<dbReference type="PANTHER" id="PTHR42718">
    <property type="entry name" value="MAJOR FACILITATOR SUPERFAMILY MULTIDRUG TRANSPORTER MFSC"/>
    <property type="match status" value="1"/>
</dbReference>
<dbReference type="NCBIfam" id="TIGR00711">
    <property type="entry name" value="efflux_EmrB"/>
    <property type="match status" value="1"/>
</dbReference>
<comment type="similarity">
    <text evidence="2">Belongs to the major facilitator superfamily. EmrB family.</text>
</comment>
<dbReference type="Gene3D" id="1.20.1720.10">
    <property type="entry name" value="Multidrug resistance protein D"/>
    <property type="match status" value="1"/>
</dbReference>
<feature type="transmembrane region" description="Helical" evidence="8">
    <location>
        <begin position="239"/>
        <end position="259"/>
    </location>
</feature>
<keyword evidence="4" id="KW-1003">Cell membrane</keyword>
<feature type="transmembrane region" description="Helical" evidence="8">
    <location>
        <begin position="154"/>
        <end position="173"/>
    </location>
</feature>
<sequence>MDFSPRASSFDALSQRYGAHRYRWLVLLVLGLGAVSSLLASTSFTVAVPSLMKHFNVGQTQVQWTITGFMAAMTVGMLPTSWLLDHLGARKLFLGAIAVLAASGLAGAFATNFTLVVALRILQGATAGVLQPLTTIAVMRLFPVEEQGRATGILGFGIILAPAMAPTFGGMLLDRFGWPAIFLMNLPACVAAAVMGFYLLPLPRENTHRRFDWIGLAMLTVVSLAIVEAVASLQHSGLTSSWTLILFAVAILTLTGFIFHAKRTEHPIISLSPFAERIFTMGTLVTFAYGFGLYASTYLIPVFLQHAMHLSATAAGLALLPSGLVLAVTIPLAGRMADRHSPLLVTIAGLTMFFLSFAFFAIVAAHITYPEVVGGAILGRIGLGFILPALSIATLRPLKPEQIGQSSVVVSYVRQLGGVMGVAVSAAFVSWREAAYEGVSGGVFSAYAESFMLVAGFFLLAIIAAYFMKQNRMLGVP</sequence>
<dbReference type="Gene3D" id="1.20.1250.20">
    <property type="entry name" value="MFS general substrate transporter like domains"/>
    <property type="match status" value="1"/>
</dbReference>
<evidence type="ECO:0000256" key="4">
    <source>
        <dbReference type="ARBA" id="ARBA00022475"/>
    </source>
</evidence>
<dbReference type="PANTHER" id="PTHR42718:SF9">
    <property type="entry name" value="MAJOR FACILITATOR SUPERFAMILY MULTIDRUG TRANSPORTER MFSC"/>
    <property type="match status" value="1"/>
</dbReference>
<comment type="caution">
    <text evidence="10">The sequence shown here is derived from an EMBL/GenBank/DDBJ whole genome shotgun (WGS) entry which is preliminary data.</text>
</comment>
<dbReference type="GO" id="GO:0022857">
    <property type="term" value="F:transmembrane transporter activity"/>
    <property type="evidence" value="ECO:0007669"/>
    <property type="project" value="InterPro"/>
</dbReference>
<protein>
    <submittedName>
        <fullName evidence="10">EmrB/QacA subfamily drug resistance transporter</fullName>
    </submittedName>
</protein>
<feature type="domain" description="Major facilitator superfamily (MFS) profile" evidence="9">
    <location>
        <begin position="26"/>
        <end position="473"/>
    </location>
</feature>
<feature type="transmembrane region" description="Helical" evidence="8">
    <location>
        <begin position="451"/>
        <end position="468"/>
    </location>
</feature>
<keyword evidence="6 8" id="KW-1133">Transmembrane helix</keyword>
<evidence type="ECO:0000256" key="5">
    <source>
        <dbReference type="ARBA" id="ARBA00022692"/>
    </source>
</evidence>
<evidence type="ECO:0000256" key="7">
    <source>
        <dbReference type="ARBA" id="ARBA00023136"/>
    </source>
</evidence>
<dbReference type="InterPro" id="IPR004638">
    <property type="entry name" value="EmrB-like"/>
</dbReference>
<dbReference type="OrthoDB" id="9807274at2"/>
<feature type="transmembrane region" description="Helical" evidence="8">
    <location>
        <begin position="373"/>
        <end position="395"/>
    </location>
</feature>
<keyword evidence="7 8" id="KW-0472">Membrane</keyword>
<dbReference type="EMBL" id="SLZQ01000006">
    <property type="protein sequence ID" value="TCS36538.1"/>
    <property type="molecule type" value="Genomic_DNA"/>
</dbReference>
<dbReference type="PROSITE" id="PS50850">
    <property type="entry name" value="MFS"/>
    <property type="match status" value="1"/>
</dbReference>
<evidence type="ECO:0000256" key="3">
    <source>
        <dbReference type="ARBA" id="ARBA00022448"/>
    </source>
</evidence>
<feature type="transmembrane region" description="Helical" evidence="8">
    <location>
        <begin position="179"/>
        <end position="201"/>
    </location>
</feature>
<evidence type="ECO:0000313" key="11">
    <source>
        <dbReference type="Proteomes" id="UP000295382"/>
    </source>
</evidence>
<keyword evidence="3" id="KW-0813">Transport</keyword>
<evidence type="ECO:0000313" key="10">
    <source>
        <dbReference type="EMBL" id="TCS36538.1"/>
    </source>
</evidence>
<accession>A0A4R3HU33</accession>
<evidence type="ECO:0000256" key="2">
    <source>
        <dbReference type="ARBA" id="ARBA00008537"/>
    </source>
</evidence>
<dbReference type="Proteomes" id="UP000295382">
    <property type="component" value="Unassembled WGS sequence"/>
</dbReference>
<comment type="subcellular location">
    <subcellularLocation>
        <location evidence="1">Cell membrane</location>
        <topology evidence="1">Multi-pass membrane protein</topology>
    </subcellularLocation>
</comment>
<evidence type="ECO:0000256" key="6">
    <source>
        <dbReference type="ARBA" id="ARBA00022989"/>
    </source>
</evidence>
<reference evidence="10 11" key="1">
    <citation type="submission" date="2019-03" db="EMBL/GenBank/DDBJ databases">
        <title>Genomic Encyclopedia of Type Strains, Phase IV (KMG-IV): sequencing the most valuable type-strain genomes for metagenomic binning, comparative biology and taxonomic classification.</title>
        <authorList>
            <person name="Goeker M."/>
        </authorList>
    </citation>
    <scope>NUCLEOTIDE SEQUENCE [LARGE SCALE GENOMIC DNA]</scope>
    <source>
        <strain evidence="10 11">DSM 7445</strain>
    </source>
</reference>
<feature type="transmembrane region" description="Helical" evidence="8">
    <location>
        <begin position="407"/>
        <end position="431"/>
    </location>
</feature>
<dbReference type="InterPro" id="IPR036259">
    <property type="entry name" value="MFS_trans_sf"/>
</dbReference>
<dbReference type="AlphaFoldDB" id="A0A4R3HU33"/>
<keyword evidence="11" id="KW-1185">Reference proteome</keyword>
<feature type="transmembrane region" description="Helical" evidence="8">
    <location>
        <begin position="121"/>
        <end position="142"/>
    </location>
</feature>
<name>A0A4R3HU33_PAULE</name>